<dbReference type="AlphaFoldDB" id="A0A1G1V859"/>
<accession>A0A1G1V859</accession>
<gene>
    <name evidence="1" type="ORF">A3F61_01815</name>
</gene>
<reference evidence="1 2" key="1">
    <citation type="journal article" date="2016" name="Nat. Commun.">
        <title>Thousands of microbial genomes shed light on interconnected biogeochemical processes in an aquifer system.</title>
        <authorList>
            <person name="Anantharaman K."/>
            <person name="Brown C.T."/>
            <person name="Hug L.A."/>
            <person name="Sharon I."/>
            <person name="Castelle C.J."/>
            <person name="Probst A.J."/>
            <person name="Thomas B.C."/>
            <person name="Singh A."/>
            <person name="Wilkins M.J."/>
            <person name="Karaoz U."/>
            <person name="Brodie E.L."/>
            <person name="Williams K.H."/>
            <person name="Hubbard S.S."/>
            <person name="Banfield J.F."/>
        </authorList>
    </citation>
    <scope>NUCLEOTIDE SEQUENCE [LARGE SCALE GENOMIC DNA]</scope>
</reference>
<dbReference type="EMBL" id="MHCA01000034">
    <property type="protein sequence ID" value="OGY11610.1"/>
    <property type="molecule type" value="Genomic_DNA"/>
</dbReference>
<sequence length="166" mass="19343">MPKYLAWKPEDVLKEVETLSHRYPWTQTNEQGNVNSSFGNYIYYNKNCYLCFDASKNENSGYLYDAHDNKTCFDIDSSGECQLSYEVSDSTSLFNCDYVIWSGHCQDSSYVIDCGNCKYCFGCTGLKNMQYCILNRQLTREEYERIVPLLQAEINSRNYGWGPLKY</sequence>
<name>A0A1G1V859_9BACT</name>
<dbReference type="Proteomes" id="UP000178272">
    <property type="component" value="Unassembled WGS sequence"/>
</dbReference>
<protein>
    <submittedName>
        <fullName evidence="1">Uncharacterized protein</fullName>
    </submittedName>
</protein>
<proteinExistence type="predicted"/>
<evidence type="ECO:0000313" key="2">
    <source>
        <dbReference type="Proteomes" id="UP000178272"/>
    </source>
</evidence>
<dbReference type="STRING" id="1797517.A3F61_01815"/>
<evidence type="ECO:0000313" key="1">
    <source>
        <dbReference type="EMBL" id="OGY11610.1"/>
    </source>
</evidence>
<organism evidence="1 2">
    <name type="scientific">Candidatus Blackburnbacteria bacterium RIFCSPHIGHO2_12_FULL_41_13b</name>
    <dbReference type="NCBI Taxonomy" id="1797517"/>
    <lineage>
        <taxon>Bacteria</taxon>
        <taxon>Candidatus Blackburniibacteriota</taxon>
    </lineage>
</organism>
<comment type="caution">
    <text evidence="1">The sequence shown here is derived from an EMBL/GenBank/DDBJ whole genome shotgun (WGS) entry which is preliminary data.</text>
</comment>